<dbReference type="InterPro" id="IPR033738">
    <property type="entry name" value="AsnB_N"/>
</dbReference>
<keyword evidence="12" id="KW-1185">Reference proteome</keyword>
<dbReference type="EC" id="6.3.5.4" evidence="3"/>
<evidence type="ECO:0000256" key="5">
    <source>
        <dbReference type="ARBA" id="ARBA00022840"/>
    </source>
</evidence>
<evidence type="ECO:0000313" key="12">
    <source>
        <dbReference type="Proteomes" id="UP000430345"/>
    </source>
</evidence>
<evidence type="ECO:0000256" key="1">
    <source>
        <dbReference type="ARBA" id="ARBA00005187"/>
    </source>
</evidence>
<dbReference type="Pfam" id="PF00733">
    <property type="entry name" value="Asn_synthase"/>
    <property type="match status" value="1"/>
</dbReference>
<evidence type="ECO:0000256" key="2">
    <source>
        <dbReference type="ARBA" id="ARBA00005752"/>
    </source>
</evidence>
<protein>
    <recommendedName>
        <fullName evidence="3">asparagine synthase (glutamine-hydrolyzing)</fullName>
        <ecNumber evidence="3">6.3.5.4</ecNumber>
    </recommendedName>
</protein>
<keyword evidence="6" id="KW-0061">Asparagine biosynthesis</keyword>
<dbReference type="Pfam" id="PF13537">
    <property type="entry name" value="GATase_7"/>
    <property type="match status" value="1"/>
</dbReference>
<dbReference type="Proteomes" id="UP000430345">
    <property type="component" value="Unassembled WGS sequence"/>
</dbReference>
<dbReference type="OrthoDB" id="9763290at2"/>
<evidence type="ECO:0000256" key="3">
    <source>
        <dbReference type="ARBA" id="ARBA00012737"/>
    </source>
</evidence>
<dbReference type="PANTHER" id="PTHR43284">
    <property type="entry name" value="ASPARAGINE SYNTHETASE (GLUTAMINE-HYDROLYZING)"/>
    <property type="match status" value="1"/>
</dbReference>
<dbReference type="GO" id="GO:0005524">
    <property type="term" value="F:ATP binding"/>
    <property type="evidence" value="ECO:0007669"/>
    <property type="project" value="UniProtKB-KW"/>
</dbReference>
<dbReference type="SUPFAM" id="SSF56235">
    <property type="entry name" value="N-terminal nucleophile aminohydrolases (Ntn hydrolases)"/>
    <property type="match status" value="1"/>
</dbReference>
<dbReference type="Gene3D" id="3.40.50.620">
    <property type="entry name" value="HUPs"/>
    <property type="match status" value="2"/>
</dbReference>
<dbReference type="GO" id="GO:0006529">
    <property type="term" value="P:asparagine biosynthetic process"/>
    <property type="evidence" value="ECO:0007669"/>
    <property type="project" value="UniProtKB-KW"/>
</dbReference>
<keyword evidence="6" id="KW-0028">Amino-acid biosynthesis</keyword>
<dbReference type="InterPro" id="IPR051786">
    <property type="entry name" value="ASN_synthetase/amidase"/>
</dbReference>
<comment type="pathway">
    <text evidence="1">Amino-acid biosynthesis; L-asparagine biosynthesis; L-asparagine from L-aspartate (L-Gln route): step 1/1.</text>
</comment>
<comment type="similarity">
    <text evidence="2">Belongs to the asparagine synthetase family.</text>
</comment>
<dbReference type="SUPFAM" id="SSF52402">
    <property type="entry name" value="Adenine nucleotide alpha hydrolases-like"/>
    <property type="match status" value="1"/>
</dbReference>
<dbReference type="InterPro" id="IPR017932">
    <property type="entry name" value="GATase_2_dom"/>
</dbReference>
<evidence type="ECO:0000256" key="9">
    <source>
        <dbReference type="PIRSR" id="PIRSR001589-2"/>
    </source>
</evidence>
<feature type="binding site" evidence="9">
    <location>
        <position position="298"/>
    </location>
    <ligand>
        <name>ATP</name>
        <dbReference type="ChEBI" id="CHEBI:30616"/>
    </ligand>
</feature>
<feature type="domain" description="Glutamine amidotransferase type-2" evidence="10">
    <location>
        <begin position="1"/>
        <end position="218"/>
    </location>
</feature>
<organism evidence="11 12">
    <name type="scientific">Clostridium tarantellae</name>
    <dbReference type="NCBI Taxonomy" id="39493"/>
    <lineage>
        <taxon>Bacteria</taxon>
        <taxon>Bacillati</taxon>
        <taxon>Bacillota</taxon>
        <taxon>Clostridia</taxon>
        <taxon>Eubacteriales</taxon>
        <taxon>Clostridiaceae</taxon>
        <taxon>Clostridium</taxon>
    </lineage>
</organism>
<accession>A0A6I1MHI5</accession>
<name>A0A6I1MHI5_9CLOT</name>
<feature type="binding site" evidence="9">
    <location>
        <position position="101"/>
    </location>
    <ligand>
        <name>L-glutamine</name>
        <dbReference type="ChEBI" id="CHEBI:58359"/>
    </ligand>
</feature>
<dbReference type="PROSITE" id="PS51278">
    <property type="entry name" value="GATASE_TYPE_2"/>
    <property type="match status" value="1"/>
</dbReference>
<dbReference type="PIRSF" id="PIRSF001589">
    <property type="entry name" value="Asn_synthetase_glu-h"/>
    <property type="match status" value="1"/>
</dbReference>
<dbReference type="CDD" id="cd00712">
    <property type="entry name" value="AsnB"/>
    <property type="match status" value="1"/>
</dbReference>
<dbReference type="InterPro" id="IPR001962">
    <property type="entry name" value="Asn_synthase"/>
</dbReference>
<evidence type="ECO:0000313" key="11">
    <source>
        <dbReference type="EMBL" id="MPQ42610.1"/>
    </source>
</evidence>
<dbReference type="InterPro" id="IPR014729">
    <property type="entry name" value="Rossmann-like_a/b/a_fold"/>
</dbReference>
<evidence type="ECO:0000256" key="7">
    <source>
        <dbReference type="ARBA" id="ARBA00022962"/>
    </source>
</evidence>
<keyword evidence="4 9" id="KW-0547">Nucleotide-binding</keyword>
<evidence type="ECO:0000259" key="10">
    <source>
        <dbReference type="PROSITE" id="PS51278"/>
    </source>
</evidence>
<dbReference type="InterPro" id="IPR006426">
    <property type="entry name" value="Asn_synth_AEB"/>
</dbReference>
<dbReference type="Gene3D" id="3.60.20.10">
    <property type="entry name" value="Glutamine Phosphoribosylpyrophosphate, subunit 1, domain 1"/>
    <property type="match status" value="1"/>
</dbReference>
<gene>
    <name evidence="11" type="ORF">GBZ86_02410</name>
</gene>
<dbReference type="PANTHER" id="PTHR43284:SF1">
    <property type="entry name" value="ASPARAGINE SYNTHETASE"/>
    <property type="match status" value="1"/>
</dbReference>
<evidence type="ECO:0000256" key="4">
    <source>
        <dbReference type="ARBA" id="ARBA00022741"/>
    </source>
</evidence>
<comment type="caution">
    <text evidence="11">The sequence shown here is derived from an EMBL/GenBank/DDBJ whole genome shotgun (WGS) entry which is preliminary data.</text>
</comment>
<keyword evidence="7" id="KW-0315">Glutamine amidotransferase</keyword>
<sequence>MGMSGAIVGFINLHNNYIEKNIGQAMLNRLNIYKLDKIKDFYKDNIFMGCGLLHITEESLSEILPFYDEIKGLIITADAIIDNREELFLKFNIDKGENVSDSELILKAYKKWGENCPKYLIGDFSFAIWNEKKQELFCARDYVGSRSFYYSYSEDNISFSTLMKPLFETLNGSPTLNKQWIADFLSLETIAHEIDCEKTIYNDIYELPPASIMIVNKSELAIKQYWSPLNLEEIKYNTDKEYENAFNNIFQEAVRCRLRTKNSVGIMVSGGLDSGSVASVAADILSKANKELKAYTSVPVKSFKNVFNKRTVIADEREYVQAIVDKYKNININYISAEGTNCYKEMGNFIEIMEQPYKFIENSQWVDEIYKESAKDNCSVLLSGSFGNFSISYGHIYTHLKTLFDEGKLIKFLKEAKEYGERNKLPFKYLSKEVGRIICPYKIRKIVSDFLVENDILEGSLVNKDFAKEWKIHNRFITNEYNEKPKKFRNLEEMRVEMSKPEGFTHTAAIETKFSLYYGIISRDPTRDKRVIEFCYSLPTTQMVKGNEQRSLIRRSMEGVLPDKVRLNEKWGLQSSDWIQRLHPSWSEIQEDINEFLENKAMGEFFYMDKIKEILKDIGQIPNENHWENLRNLLICLNFLEFYNEFLGEENKEKVYNLS</sequence>
<evidence type="ECO:0000256" key="6">
    <source>
        <dbReference type="ARBA" id="ARBA00022888"/>
    </source>
</evidence>
<dbReference type="GO" id="GO:0004066">
    <property type="term" value="F:asparagine synthase (glutamine-hydrolyzing) activity"/>
    <property type="evidence" value="ECO:0007669"/>
    <property type="project" value="UniProtKB-EC"/>
</dbReference>
<reference evidence="11 12" key="1">
    <citation type="submission" date="2019-10" db="EMBL/GenBank/DDBJ databases">
        <title>The Genome Sequence of Clostridium tarantellae Isolated from Fish Brain.</title>
        <authorList>
            <person name="Bano L."/>
            <person name="Kiel M."/>
            <person name="Sales G."/>
            <person name="Doxey A.C."/>
            <person name="Mansfield M.J."/>
            <person name="Schiavone M."/>
            <person name="Rossetto O."/>
            <person name="Pirazzini M."/>
            <person name="Dobrindt U."/>
            <person name="Montecucco C."/>
        </authorList>
    </citation>
    <scope>NUCLEOTIDE SEQUENCE [LARGE SCALE GENOMIC DNA]</scope>
    <source>
        <strain evidence="11 12">DSM 3997</strain>
    </source>
</reference>
<dbReference type="EMBL" id="WHJC01000014">
    <property type="protein sequence ID" value="MPQ42610.1"/>
    <property type="molecule type" value="Genomic_DNA"/>
</dbReference>
<keyword evidence="5 9" id="KW-0067">ATP-binding</keyword>
<dbReference type="AlphaFoldDB" id="A0A6I1MHI5"/>
<evidence type="ECO:0000256" key="8">
    <source>
        <dbReference type="ARBA" id="ARBA00048741"/>
    </source>
</evidence>
<dbReference type="InterPro" id="IPR029055">
    <property type="entry name" value="Ntn_hydrolases_N"/>
</dbReference>
<proteinExistence type="inferred from homology"/>
<comment type="catalytic activity">
    <reaction evidence="8">
        <text>L-aspartate + L-glutamine + ATP + H2O = L-asparagine + L-glutamate + AMP + diphosphate + H(+)</text>
        <dbReference type="Rhea" id="RHEA:12228"/>
        <dbReference type="ChEBI" id="CHEBI:15377"/>
        <dbReference type="ChEBI" id="CHEBI:15378"/>
        <dbReference type="ChEBI" id="CHEBI:29985"/>
        <dbReference type="ChEBI" id="CHEBI:29991"/>
        <dbReference type="ChEBI" id="CHEBI:30616"/>
        <dbReference type="ChEBI" id="CHEBI:33019"/>
        <dbReference type="ChEBI" id="CHEBI:58048"/>
        <dbReference type="ChEBI" id="CHEBI:58359"/>
        <dbReference type="ChEBI" id="CHEBI:456215"/>
        <dbReference type="EC" id="6.3.5.4"/>
    </reaction>
</comment>